<comment type="similarity">
    <text evidence="1">Belongs to the dTDP-4-dehydrorhamnose 3,5-epimerase family.</text>
</comment>
<dbReference type="RefSeq" id="WP_359108823.1">
    <property type="nucleotide sequence ID" value="NZ_JBEZGT010000075.1"/>
</dbReference>
<dbReference type="CDD" id="cd00438">
    <property type="entry name" value="cupin_RmlC"/>
    <property type="match status" value="1"/>
</dbReference>
<dbReference type="InterPro" id="IPR000888">
    <property type="entry name" value="RmlC-like"/>
</dbReference>
<dbReference type="PANTHER" id="PTHR21047:SF2">
    <property type="entry name" value="THYMIDINE DIPHOSPHO-4-KETO-RHAMNOSE 3,5-EPIMERASE"/>
    <property type="match status" value="1"/>
</dbReference>
<organism evidence="3 4">
    <name type="scientific">Streptomyces roseoverticillatus</name>
    <dbReference type="NCBI Taxonomy" id="66429"/>
    <lineage>
        <taxon>Bacteria</taxon>
        <taxon>Bacillati</taxon>
        <taxon>Actinomycetota</taxon>
        <taxon>Actinomycetes</taxon>
        <taxon>Kitasatosporales</taxon>
        <taxon>Streptomycetaceae</taxon>
        <taxon>Streptomyces</taxon>
    </lineage>
</organism>
<dbReference type="Pfam" id="PF00908">
    <property type="entry name" value="dTDP_sugar_isom"/>
    <property type="match status" value="1"/>
</dbReference>
<dbReference type="InterPro" id="IPR014710">
    <property type="entry name" value="RmlC-like_jellyroll"/>
</dbReference>
<keyword evidence="4" id="KW-1185">Reference proteome</keyword>
<gene>
    <name evidence="3" type="ORF">AB0L03_28785</name>
</gene>
<evidence type="ECO:0000313" key="4">
    <source>
        <dbReference type="Proteomes" id="UP001552479"/>
    </source>
</evidence>
<keyword evidence="2" id="KW-0413">Isomerase</keyword>
<dbReference type="Gene3D" id="2.60.120.10">
    <property type="entry name" value="Jelly Rolls"/>
    <property type="match status" value="1"/>
</dbReference>
<evidence type="ECO:0000313" key="3">
    <source>
        <dbReference type="EMBL" id="MEV4926774.1"/>
    </source>
</evidence>
<protein>
    <submittedName>
        <fullName evidence="3">dTDP-4-dehydrorhamnose 3,5-epimerase family protein</fullName>
    </submittedName>
</protein>
<accession>A0ABV3J2F2</accession>
<reference evidence="3 4" key="1">
    <citation type="submission" date="2024-06" db="EMBL/GenBank/DDBJ databases">
        <title>The Natural Products Discovery Center: Release of the First 8490 Sequenced Strains for Exploring Actinobacteria Biosynthetic Diversity.</title>
        <authorList>
            <person name="Kalkreuter E."/>
            <person name="Kautsar S.A."/>
            <person name="Yang D."/>
            <person name="Bader C.D."/>
            <person name="Teijaro C.N."/>
            <person name="Fluegel L."/>
            <person name="Davis C.M."/>
            <person name="Simpson J.R."/>
            <person name="Lauterbach L."/>
            <person name="Steele A.D."/>
            <person name="Gui C."/>
            <person name="Meng S."/>
            <person name="Li G."/>
            <person name="Viehrig K."/>
            <person name="Ye F."/>
            <person name="Su P."/>
            <person name="Kiefer A.F."/>
            <person name="Nichols A."/>
            <person name="Cepeda A.J."/>
            <person name="Yan W."/>
            <person name="Fan B."/>
            <person name="Jiang Y."/>
            <person name="Adhikari A."/>
            <person name="Zheng C.-J."/>
            <person name="Schuster L."/>
            <person name="Cowan T.M."/>
            <person name="Smanski M.J."/>
            <person name="Chevrette M.G."/>
            <person name="De Carvalho L.P.S."/>
            <person name="Shen B."/>
        </authorList>
    </citation>
    <scope>NUCLEOTIDE SEQUENCE [LARGE SCALE GENOMIC DNA]</scope>
    <source>
        <strain evidence="3 4">NPDC053791</strain>
    </source>
</reference>
<dbReference type="PANTHER" id="PTHR21047">
    <property type="entry name" value="DTDP-6-DEOXY-D-GLUCOSE-3,5 EPIMERASE"/>
    <property type="match status" value="1"/>
</dbReference>
<evidence type="ECO:0000256" key="2">
    <source>
        <dbReference type="ARBA" id="ARBA00023235"/>
    </source>
</evidence>
<dbReference type="SUPFAM" id="SSF51182">
    <property type="entry name" value="RmlC-like cupins"/>
    <property type="match status" value="1"/>
</dbReference>
<name>A0ABV3J2F2_9ACTN</name>
<dbReference type="InterPro" id="IPR011051">
    <property type="entry name" value="RmlC_Cupin_sf"/>
</dbReference>
<dbReference type="EMBL" id="JBFASG010000039">
    <property type="protein sequence ID" value="MEV4926774.1"/>
    <property type="molecule type" value="Genomic_DNA"/>
</dbReference>
<proteinExistence type="inferred from homology"/>
<dbReference type="Proteomes" id="UP001552479">
    <property type="component" value="Unassembled WGS sequence"/>
</dbReference>
<sequence length="204" mass="22338">MAYRSMEIRELSLPDVFLVTPKGFPDNRGVFYESFRRDLLSETLGRSFTIEQSNLSVSGRRVLRGIHGVRGECSQAKLVTCLRGAVLDIVVDLRVGSPTFGKHEAVWLDHRSLTSLFIAEGLGHSFLALDDDTVMNYHCSKPYVADAVYTVSALDTGLALPWGLTEPPVMSDNDLAAPSVEEAVDQGLLPTYEECLALYGRAAG</sequence>
<evidence type="ECO:0000256" key="1">
    <source>
        <dbReference type="ARBA" id="ARBA00010154"/>
    </source>
</evidence>
<comment type="caution">
    <text evidence="3">The sequence shown here is derived from an EMBL/GenBank/DDBJ whole genome shotgun (WGS) entry which is preliminary data.</text>
</comment>